<evidence type="ECO:0000313" key="2">
    <source>
        <dbReference type="Proteomes" id="UP000749559"/>
    </source>
</evidence>
<dbReference type="Proteomes" id="UP000749559">
    <property type="component" value="Unassembled WGS sequence"/>
</dbReference>
<dbReference type="EMBL" id="CAIIXF020000012">
    <property type="protein sequence ID" value="CAH1802109.1"/>
    <property type="molecule type" value="Genomic_DNA"/>
</dbReference>
<comment type="caution">
    <text evidence="1">The sequence shown here is derived from an EMBL/GenBank/DDBJ whole genome shotgun (WGS) entry which is preliminary data.</text>
</comment>
<evidence type="ECO:0000313" key="1">
    <source>
        <dbReference type="EMBL" id="CAH1802109.1"/>
    </source>
</evidence>
<dbReference type="InterPro" id="IPR002557">
    <property type="entry name" value="Chitin-bd_dom"/>
</dbReference>
<sequence>MMILALLVSVAVALDTRSGKKYDLDEAQQALCISSQGYLSGADFDEGDCCSFVVCNAAELNKTGFLGKCMGGTAYNAELQVCDDPKYVPGCNPADCDVPKRTTAECPADLPEGSCCVGGREPVYAALSANSYALPDGTPQFCPAGQVFSTSDCCCEFEYEVVPECVDGPYAANPDDVCCSYLQCFANGTGYVVVQCMPPSVWNDVNKTCDIAVNVMECMNEMCGVEMTDPPCPPSVGDDQCCIAGITYDVIDDTTYKIAGDDVEKTNCCPVDGMTDVQLVFNKEDCCCEAP</sequence>
<dbReference type="GO" id="GO:0005576">
    <property type="term" value="C:extracellular region"/>
    <property type="evidence" value="ECO:0007669"/>
    <property type="project" value="InterPro"/>
</dbReference>
<protein>
    <submittedName>
        <fullName evidence="1">Uncharacterized protein</fullName>
    </submittedName>
</protein>
<dbReference type="AlphaFoldDB" id="A0A8J1XNQ4"/>
<gene>
    <name evidence="1" type="ORF">OFUS_LOCUS25824</name>
</gene>
<accession>A0A8J1XNQ4</accession>
<dbReference type="PROSITE" id="PS50940">
    <property type="entry name" value="CHIT_BIND_II"/>
    <property type="match status" value="1"/>
</dbReference>
<dbReference type="OrthoDB" id="439917at2759"/>
<name>A0A8J1XNQ4_OWEFU</name>
<keyword evidence="2" id="KW-1185">Reference proteome</keyword>
<dbReference type="Gene3D" id="2.170.140.10">
    <property type="entry name" value="Chitin binding domain"/>
    <property type="match status" value="1"/>
</dbReference>
<reference evidence="1" key="1">
    <citation type="submission" date="2022-03" db="EMBL/GenBank/DDBJ databases">
        <authorList>
            <person name="Martin C."/>
        </authorList>
    </citation>
    <scope>NUCLEOTIDE SEQUENCE</scope>
</reference>
<organism evidence="1 2">
    <name type="scientific">Owenia fusiformis</name>
    <name type="common">Polychaete worm</name>
    <dbReference type="NCBI Taxonomy" id="6347"/>
    <lineage>
        <taxon>Eukaryota</taxon>
        <taxon>Metazoa</taxon>
        <taxon>Spiralia</taxon>
        <taxon>Lophotrochozoa</taxon>
        <taxon>Annelida</taxon>
        <taxon>Polychaeta</taxon>
        <taxon>Sedentaria</taxon>
        <taxon>Canalipalpata</taxon>
        <taxon>Sabellida</taxon>
        <taxon>Oweniida</taxon>
        <taxon>Oweniidae</taxon>
        <taxon>Owenia</taxon>
    </lineage>
</organism>
<dbReference type="Pfam" id="PF01607">
    <property type="entry name" value="CBM_14"/>
    <property type="match status" value="1"/>
</dbReference>
<dbReference type="GO" id="GO:0008061">
    <property type="term" value="F:chitin binding"/>
    <property type="evidence" value="ECO:0007669"/>
    <property type="project" value="InterPro"/>
</dbReference>
<proteinExistence type="predicted"/>
<dbReference type="SUPFAM" id="SSF57625">
    <property type="entry name" value="Invertebrate chitin-binding proteins"/>
    <property type="match status" value="1"/>
</dbReference>
<dbReference type="SMART" id="SM00494">
    <property type="entry name" value="ChtBD2"/>
    <property type="match status" value="2"/>
</dbReference>
<dbReference type="InterPro" id="IPR036508">
    <property type="entry name" value="Chitin-bd_dom_sf"/>
</dbReference>